<dbReference type="InterPro" id="IPR011008">
    <property type="entry name" value="Dimeric_a/b-barrel"/>
</dbReference>
<protein>
    <submittedName>
        <fullName evidence="1">DUF4286 family protein</fullName>
    </submittedName>
</protein>
<name>A0ABU3MJB8_9PROT</name>
<dbReference type="SUPFAM" id="SSF54909">
    <property type="entry name" value="Dimeric alpha+beta barrel"/>
    <property type="match status" value="1"/>
</dbReference>
<dbReference type="InterPro" id="IPR025563">
    <property type="entry name" value="DUF4286"/>
</dbReference>
<gene>
    <name evidence="1" type="ORF">RQ831_16970</name>
</gene>
<accession>A0ABU3MJB8</accession>
<proteinExistence type="predicted"/>
<comment type="caution">
    <text evidence="1">The sequence shown here is derived from an EMBL/GenBank/DDBJ whole genome shotgun (WGS) entry which is preliminary data.</text>
</comment>
<sequence length="99" mass="11463">MTEDRPWLHIVRVDVAPEVEAEFNRWYDEEHIPDLLGCPGWLSARRFVSDDGGPRYAAVYEIAGPWVYDTPEFAAVKGFRHLTPHIRNFQRQVLAPTGR</sequence>
<organism evidence="1 2">
    <name type="scientific">Roseomonas gilardii</name>
    <dbReference type="NCBI Taxonomy" id="257708"/>
    <lineage>
        <taxon>Bacteria</taxon>
        <taxon>Pseudomonadati</taxon>
        <taxon>Pseudomonadota</taxon>
        <taxon>Alphaproteobacteria</taxon>
        <taxon>Acetobacterales</taxon>
        <taxon>Roseomonadaceae</taxon>
        <taxon>Roseomonas</taxon>
    </lineage>
</organism>
<keyword evidence="2" id="KW-1185">Reference proteome</keyword>
<dbReference type="Proteomes" id="UP001258945">
    <property type="component" value="Unassembled WGS sequence"/>
</dbReference>
<dbReference type="Pfam" id="PF14114">
    <property type="entry name" value="DUF4286"/>
    <property type="match status" value="1"/>
</dbReference>
<evidence type="ECO:0000313" key="1">
    <source>
        <dbReference type="EMBL" id="MDT8332750.1"/>
    </source>
</evidence>
<dbReference type="EMBL" id="JAVVDO010000035">
    <property type="protein sequence ID" value="MDT8332750.1"/>
    <property type="molecule type" value="Genomic_DNA"/>
</dbReference>
<dbReference type="RefSeq" id="WP_314283540.1">
    <property type="nucleotide sequence ID" value="NZ_JAVVDO010000035.1"/>
</dbReference>
<reference evidence="1 2" key="1">
    <citation type="journal article" date="2019" name="Microb. Pathog.">
        <title>Comparison of VITEK 2, MALDI-TOF MS, 16S rRNA gene sequencing, and whole-genome sequencing for identification of Roseomonas mucosa.</title>
        <authorList>
            <person name="Rudolph W.W."/>
            <person name="Gunzer F."/>
            <person name="Trauth M."/>
            <person name="Bunk B."/>
            <person name="Bigge R."/>
            <person name="Schrottner P."/>
        </authorList>
    </citation>
    <scope>NUCLEOTIDE SEQUENCE [LARGE SCALE GENOMIC DNA]</scope>
    <source>
        <strain evidence="1 2">DSM 103800</strain>
    </source>
</reference>
<evidence type="ECO:0000313" key="2">
    <source>
        <dbReference type="Proteomes" id="UP001258945"/>
    </source>
</evidence>